<feature type="transmembrane region" description="Helical" evidence="1">
    <location>
        <begin position="6"/>
        <end position="27"/>
    </location>
</feature>
<accession>A0AAD9G6T2</accession>
<evidence type="ECO:0000313" key="3">
    <source>
        <dbReference type="Proteomes" id="UP001195914"/>
    </source>
</evidence>
<gene>
    <name evidence="2" type="ORF">X943_001171</name>
</gene>
<dbReference type="Proteomes" id="UP001195914">
    <property type="component" value="Unassembled WGS sequence"/>
</dbReference>
<organism evidence="2 3">
    <name type="scientific">Babesia divergens</name>
    <dbReference type="NCBI Taxonomy" id="32595"/>
    <lineage>
        <taxon>Eukaryota</taxon>
        <taxon>Sar</taxon>
        <taxon>Alveolata</taxon>
        <taxon>Apicomplexa</taxon>
        <taxon>Aconoidasida</taxon>
        <taxon>Piroplasmida</taxon>
        <taxon>Babesiidae</taxon>
        <taxon>Babesia</taxon>
    </lineage>
</organism>
<reference evidence="2" key="2">
    <citation type="submission" date="2021-05" db="EMBL/GenBank/DDBJ databases">
        <authorList>
            <person name="Pain A."/>
        </authorList>
    </citation>
    <scope>NUCLEOTIDE SEQUENCE</scope>
    <source>
        <strain evidence="2">1802A</strain>
    </source>
</reference>
<reference evidence="2" key="1">
    <citation type="journal article" date="2014" name="Nucleic Acids Res.">
        <title>The evolutionary dynamics of variant antigen genes in Babesia reveal a history of genomic innovation underlying host-parasite interaction.</title>
        <authorList>
            <person name="Jackson A.P."/>
            <person name="Otto T.D."/>
            <person name="Darby A."/>
            <person name="Ramaprasad A."/>
            <person name="Xia D."/>
            <person name="Echaide I.E."/>
            <person name="Farber M."/>
            <person name="Gahlot S."/>
            <person name="Gamble J."/>
            <person name="Gupta D."/>
            <person name="Gupta Y."/>
            <person name="Jackson L."/>
            <person name="Malandrin L."/>
            <person name="Malas T.B."/>
            <person name="Moussa E."/>
            <person name="Nair M."/>
            <person name="Reid A.J."/>
            <person name="Sanders M."/>
            <person name="Sharma J."/>
            <person name="Tracey A."/>
            <person name="Quail M.A."/>
            <person name="Weir W."/>
            <person name="Wastling J.M."/>
            <person name="Hall N."/>
            <person name="Willadsen P."/>
            <person name="Lingelbach K."/>
            <person name="Shiels B."/>
            <person name="Tait A."/>
            <person name="Berriman M."/>
            <person name="Allred D.R."/>
            <person name="Pain A."/>
        </authorList>
    </citation>
    <scope>NUCLEOTIDE SEQUENCE</scope>
    <source>
        <strain evidence="2">1802A</strain>
    </source>
</reference>
<keyword evidence="3" id="KW-1185">Reference proteome</keyword>
<dbReference type="PROSITE" id="PS51257">
    <property type="entry name" value="PROKAR_LIPOPROTEIN"/>
    <property type="match status" value="1"/>
</dbReference>
<name>A0AAD9G6T2_BABDI</name>
<comment type="caution">
    <text evidence="2">The sequence shown here is derived from an EMBL/GenBank/DDBJ whole genome shotgun (WGS) entry which is preliminary data.</text>
</comment>
<proteinExistence type="predicted"/>
<keyword evidence="1" id="KW-1133">Transmembrane helix</keyword>
<dbReference type="AlphaFoldDB" id="A0AAD9G6T2"/>
<protein>
    <submittedName>
        <fullName evidence="2">Uncharacterized protein</fullName>
    </submittedName>
</protein>
<evidence type="ECO:0000313" key="2">
    <source>
        <dbReference type="EMBL" id="KAK1932862.1"/>
    </source>
</evidence>
<keyword evidence="1" id="KW-0472">Membrane</keyword>
<dbReference type="EMBL" id="JAHBMH010000073">
    <property type="protein sequence ID" value="KAK1932862.1"/>
    <property type="molecule type" value="Genomic_DNA"/>
</dbReference>
<sequence>MVGQLSKGSVGICICSFILTCACWYIYRDLITTFYQKHVDEDFGKVKK</sequence>
<evidence type="ECO:0000256" key="1">
    <source>
        <dbReference type="SAM" id="Phobius"/>
    </source>
</evidence>
<keyword evidence="1" id="KW-0812">Transmembrane</keyword>